<dbReference type="EMBL" id="RKIK01000135">
    <property type="protein sequence ID" value="ROV57582.1"/>
    <property type="molecule type" value="Genomic_DNA"/>
</dbReference>
<dbReference type="GO" id="GO:0003677">
    <property type="term" value="F:DNA binding"/>
    <property type="evidence" value="ECO:0007669"/>
    <property type="project" value="InterPro"/>
</dbReference>
<evidence type="ECO:0000313" key="3">
    <source>
        <dbReference type="Proteomes" id="UP000278792"/>
    </source>
</evidence>
<dbReference type="Proteomes" id="UP000278792">
    <property type="component" value="Unassembled WGS sequence"/>
</dbReference>
<dbReference type="InterPro" id="IPR050742">
    <property type="entry name" value="Helicase_Restrict-Modif_Enz"/>
</dbReference>
<dbReference type="PANTHER" id="PTHR47396">
    <property type="entry name" value="TYPE I RESTRICTION ENZYME ECOKI R PROTEIN"/>
    <property type="match status" value="1"/>
</dbReference>
<accession>A0A3N3DT27</accession>
<dbReference type="GO" id="GO:0005524">
    <property type="term" value="F:ATP binding"/>
    <property type="evidence" value="ECO:0007669"/>
    <property type="project" value="InterPro"/>
</dbReference>
<dbReference type="GO" id="GO:0005829">
    <property type="term" value="C:cytosol"/>
    <property type="evidence" value="ECO:0007669"/>
    <property type="project" value="TreeGrafter"/>
</dbReference>
<proteinExistence type="predicted"/>
<dbReference type="AlphaFoldDB" id="A0A3N3DT27"/>
<dbReference type="SUPFAM" id="SSF52540">
    <property type="entry name" value="P-loop containing nucleoside triphosphate hydrolases"/>
    <property type="match status" value="2"/>
</dbReference>
<organism evidence="2 3">
    <name type="scientific">Vibrio ponticus</name>
    <dbReference type="NCBI Taxonomy" id="265668"/>
    <lineage>
        <taxon>Bacteria</taxon>
        <taxon>Pseudomonadati</taxon>
        <taxon>Pseudomonadota</taxon>
        <taxon>Gammaproteobacteria</taxon>
        <taxon>Vibrionales</taxon>
        <taxon>Vibrionaceae</taxon>
        <taxon>Vibrio</taxon>
    </lineage>
</organism>
<evidence type="ECO:0000313" key="2">
    <source>
        <dbReference type="EMBL" id="ROV57582.1"/>
    </source>
</evidence>
<dbReference type="InterPro" id="IPR006935">
    <property type="entry name" value="Helicase/UvrB_N"/>
</dbReference>
<name>A0A3N3DT27_9VIBR</name>
<comment type="caution">
    <text evidence="2">The sequence shown here is derived from an EMBL/GenBank/DDBJ whole genome shotgun (WGS) entry which is preliminary data.</text>
</comment>
<dbReference type="Pfam" id="PF04851">
    <property type="entry name" value="ResIII"/>
    <property type="match status" value="1"/>
</dbReference>
<dbReference type="Gene3D" id="3.40.50.300">
    <property type="entry name" value="P-loop containing nucleotide triphosphate hydrolases"/>
    <property type="match status" value="2"/>
</dbReference>
<protein>
    <submittedName>
        <fullName evidence="2">Diguanylate cyclase</fullName>
    </submittedName>
</protein>
<dbReference type="RefSeq" id="WP_123783767.1">
    <property type="nucleotide sequence ID" value="NZ_RKIK01000135.1"/>
</dbReference>
<reference evidence="2 3" key="1">
    <citation type="submission" date="2018-11" db="EMBL/GenBank/DDBJ databases">
        <title>Vibrio ponticus strain CAIM 1751 pathogenic for the snapper Lutjanus guttatus.</title>
        <authorList>
            <person name="Soto-Rodriguez S."/>
            <person name="Lozano-Olvera R."/>
            <person name="Gomez-Gil B."/>
        </authorList>
    </citation>
    <scope>NUCLEOTIDE SEQUENCE [LARGE SCALE GENOMIC DNA]</scope>
    <source>
        <strain evidence="2 3">CAIM 1751</strain>
    </source>
</reference>
<dbReference type="PANTHER" id="PTHR47396:SF1">
    <property type="entry name" value="ATP-DEPENDENT HELICASE IRC3-RELATED"/>
    <property type="match status" value="1"/>
</dbReference>
<gene>
    <name evidence="2" type="ORF">EGH82_22410</name>
</gene>
<sequence length="458" mass="51210">MLRAWQNECINTAFQKYSLGHRHFLAQATPGAGKTTMAGYLAKRLIDADMIDLIICFSPSVNVANGFTATFANLLNCRFDGRMGSLGTSLTYQSTAFIDESFWQLLAKYRVLAVFDEIHHCAGLDITDSNSWGERIIVNIQNSVTYTLAMTGTPWRSDELPITLASYSSAEGRIVCDYQYSLKLAVQDSVCRRPKLVLIDSENLHYSNGSGSQSYSSLQLLMENKGLNYSDVLQNTCALTHILQSAVNKLNTLRVSNQSAGGLVVASSISHAKQIQQILTTELKQNCVLVSYQDPIAHKTIEAFKQNDIPWIVSIGMISEGTDIPRLQVCCHLSNIRTELYFRQVLGRILRITDAPNQEAWLYTFAEENMIRFCEEIEQDIPDSCLYLKPKEEKLNAPDLIQVECAERIVSATQTNLGIIAWSNPANSSQEIPDSTTHNELQLGQFRQRVIEAFLNIA</sequence>
<dbReference type="GO" id="GO:0016787">
    <property type="term" value="F:hydrolase activity"/>
    <property type="evidence" value="ECO:0007669"/>
    <property type="project" value="InterPro"/>
</dbReference>
<dbReference type="InterPro" id="IPR027417">
    <property type="entry name" value="P-loop_NTPase"/>
</dbReference>
<feature type="domain" description="Helicase/UvrB N-terminal" evidence="1">
    <location>
        <begin position="2"/>
        <end position="154"/>
    </location>
</feature>
<evidence type="ECO:0000259" key="1">
    <source>
        <dbReference type="Pfam" id="PF04851"/>
    </source>
</evidence>